<keyword evidence="5" id="KW-0804">Transcription</keyword>
<dbReference type="OrthoDB" id="9790442at2"/>
<sequence>MVEHKILIADDEEKMRHVIKIYLEKEGFKVEEANDGEEALEKFKAEQFSLIILDIMMPKIEGWTVCRKIREESSVPIIMLTARGEEYDKLFGFELGADDYITKPFSPKELVARVKAILKRSNNTQIQSNNSFKIGKSEIRPLSKQVLVENKEITLTPKEYELLYFLAKNQEIVMSREQLLNKVWGYEFIGDARTVDTHIKQLREKLGKYKKYIQTVWGTGYKFKVGD</sequence>
<organism evidence="10 11">
    <name type="scientific">Caldisalinibacter kiritimatiensis</name>
    <dbReference type="NCBI Taxonomy" id="1304284"/>
    <lineage>
        <taxon>Bacteria</taxon>
        <taxon>Bacillati</taxon>
        <taxon>Bacillota</taxon>
        <taxon>Tissierellia</taxon>
        <taxon>Tissierellales</taxon>
        <taxon>Thermohalobacteraceae</taxon>
        <taxon>Caldisalinibacter</taxon>
    </lineage>
</organism>
<dbReference type="eggNOG" id="COG0745">
    <property type="taxonomic scope" value="Bacteria"/>
</dbReference>
<dbReference type="AlphaFoldDB" id="R1AWU2"/>
<accession>R1AWU2</accession>
<dbReference type="SMART" id="SM00862">
    <property type="entry name" value="Trans_reg_C"/>
    <property type="match status" value="1"/>
</dbReference>
<dbReference type="InterPro" id="IPR039420">
    <property type="entry name" value="WalR-like"/>
</dbReference>
<dbReference type="SMART" id="SM00448">
    <property type="entry name" value="REC"/>
    <property type="match status" value="1"/>
</dbReference>
<evidence type="ECO:0000256" key="6">
    <source>
        <dbReference type="PROSITE-ProRule" id="PRU00169"/>
    </source>
</evidence>
<dbReference type="Gene3D" id="1.10.10.10">
    <property type="entry name" value="Winged helix-like DNA-binding domain superfamily/Winged helix DNA-binding domain"/>
    <property type="match status" value="1"/>
</dbReference>
<evidence type="ECO:0000256" key="4">
    <source>
        <dbReference type="ARBA" id="ARBA00023125"/>
    </source>
</evidence>
<feature type="modified residue" description="4-aspartylphosphate" evidence="6">
    <location>
        <position position="54"/>
    </location>
</feature>
<feature type="domain" description="OmpR/PhoB-type" evidence="9">
    <location>
        <begin position="129"/>
        <end position="225"/>
    </location>
</feature>
<keyword evidence="11" id="KW-1185">Reference proteome</keyword>
<dbReference type="PROSITE" id="PS50110">
    <property type="entry name" value="RESPONSE_REGULATORY"/>
    <property type="match status" value="1"/>
</dbReference>
<comment type="caution">
    <text evidence="10">The sequence shown here is derived from an EMBL/GenBank/DDBJ whole genome shotgun (WGS) entry which is preliminary data.</text>
</comment>
<dbReference type="Pfam" id="PF00486">
    <property type="entry name" value="Trans_reg_C"/>
    <property type="match status" value="1"/>
</dbReference>
<keyword evidence="3" id="KW-0805">Transcription regulation</keyword>
<keyword evidence="4 7" id="KW-0238">DNA-binding</keyword>
<dbReference type="STRING" id="1304284.L21TH_0823"/>
<dbReference type="Gene3D" id="3.40.50.2300">
    <property type="match status" value="1"/>
</dbReference>
<dbReference type="FunFam" id="3.40.50.2300:FF:000001">
    <property type="entry name" value="DNA-binding response regulator PhoB"/>
    <property type="match status" value="1"/>
</dbReference>
<dbReference type="PANTHER" id="PTHR48111:SF73">
    <property type="entry name" value="ALKALINE PHOSPHATASE SYNTHESIS TRANSCRIPTIONAL REGULATORY PROTEIN PHOP"/>
    <property type="match status" value="1"/>
</dbReference>
<evidence type="ECO:0000313" key="11">
    <source>
        <dbReference type="Proteomes" id="UP000013378"/>
    </source>
</evidence>
<keyword evidence="1 6" id="KW-0597">Phosphoprotein</keyword>
<feature type="DNA-binding region" description="OmpR/PhoB-type" evidence="7">
    <location>
        <begin position="129"/>
        <end position="225"/>
    </location>
</feature>
<evidence type="ECO:0000256" key="5">
    <source>
        <dbReference type="ARBA" id="ARBA00023163"/>
    </source>
</evidence>
<evidence type="ECO:0000256" key="3">
    <source>
        <dbReference type="ARBA" id="ARBA00023015"/>
    </source>
</evidence>
<evidence type="ECO:0000259" key="8">
    <source>
        <dbReference type="PROSITE" id="PS50110"/>
    </source>
</evidence>
<dbReference type="SUPFAM" id="SSF46894">
    <property type="entry name" value="C-terminal effector domain of the bipartite response regulators"/>
    <property type="match status" value="1"/>
</dbReference>
<feature type="domain" description="Response regulatory" evidence="8">
    <location>
        <begin position="5"/>
        <end position="118"/>
    </location>
</feature>
<evidence type="ECO:0000313" key="10">
    <source>
        <dbReference type="EMBL" id="EOD01112.1"/>
    </source>
</evidence>
<evidence type="ECO:0000259" key="9">
    <source>
        <dbReference type="PROSITE" id="PS51755"/>
    </source>
</evidence>
<protein>
    <submittedName>
        <fullName evidence="10">Phosphate regulon transcriptional regulatory protein PhoB (SphR)</fullName>
    </submittedName>
</protein>
<dbReference type="PANTHER" id="PTHR48111">
    <property type="entry name" value="REGULATOR OF RPOS"/>
    <property type="match status" value="1"/>
</dbReference>
<proteinExistence type="predicted"/>
<keyword evidence="2" id="KW-0902">Two-component regulatory system</keyword>
<dbReference type="Gene3D" id="6.10.250.690">
    <property type="match status" value="1"/>
</dbReference>
<dbReference type="GO" id="GO:0005829">
    <property type="term" value="C:cytosol"/>
    <property type="evidence" value="ECO:0007669"/>
    <property type="project" value="TreeGrafter"/>
</dbReference>
<dbReference type="PROSITE" id="PS51755">
    <property type="entry name" value="OMPR_PHOB"/>
    <property type="match status" value="1"/>
</dbReference>
<dbReference type="PATRIC" id="fig|1304284.3.peg.813"/>
<evidence type="ECO:0000256" key="7">
    <source>
        <dbReference type="PROSITE-ProRule" id="PRU01091"/>
    </source>
</evidence>
<dbReference type="InterPro" id="IPR036388">
    <property type="entry name" value="WH-like_DNA-bd_sf"/>
</dbReference>
<dbReference type="Proteomes" id="UP000013378">
    <property type="component" value="Unassembled WGS sequence"/>
</dbReference>
<dbReference type="SUPFAM" id="SSF52172">
    <property type="entry name" value="CheY-like"/>
    <property type="match status" value="1"/>
</dbReference>
<evidence type="ECO:0000256" key="2">
    <source>
        <dbReference type="ARBA" id="ARBA00023012"/>
    </source>
</evidence>
<dbReference type="GO" id="GO:0032993">
    <property type="term" value="C:protein-DNA complex"/>
    <property type="evidence" value="ECO:0007669"/>
    <property type="project" value="TreeGrafter"/>
</dbReference>
<reference evidence="10 11" key="1">
    <citation type="journal article" date="2015" name="Geomicrobiol. J.">
        <title>Caldisalinibacter kiritimatiensis gen. nov., sp. nov., a moderately thermohalophilic thiosulfate-reducing bacterium from a hypersaline microbial mat.</title>
        <authorList>
            <person name="Ben Hania W."/>
            <person name="Joseph M."/>
            <person name="Fiebig A."/>
            <person name="Bunk B."/>
            <person name="Klenk H.-P."/>
            <person name="Fardeau M.-L."/>
            <person name="Spring S."/>
        </authorList>
    </citation>
    <scope>NUCLEOTIDE SEQUENCE [LARGE SCALE GENOMIC DNA]</scope>
    <source>
        <strain evidence="10 11">L21-TH-D2</strain>
    </source>
</reference>
<dbReference type="CDD" id="cd17574">
    <property type="entry name" value="REC_OmpR"/>
    <property type="match status" value="1"/>
</dbReference>
<dbReference type="GO" id="GO:0006355">
    <property type="term" value="P:regulation of DNA-templated transcription"/>
    <property type="evidence" value="ECO:0007669"/>
    <property type="project" value="InterPro"/>
</dbReference>
<dbReference type="FunFam" id="1.10.10.10:FF:000018">
    <property type="entry name" value="DNA-binding response regulator ResD"/>
    <property type="match status" value="1"/>
</dbReference>
<dbReference type="GO" id="GO:0000976">
    <property type="term" value="F:transcription cis-regulatory region binding"/>
    <property type="evidence" value="ECO:0007669"/>
    <property type="project" value="TreeGrafter"/>
</dbReference>
<dbReference type="InterPro" id="IPR001789">
    <property type="entry name" value="Sig_transdc_resp-reg_receiver"/>
</dbReference>
<gene>
    <name evidence="10" type="ORF">L21TH_0823</name>
</gene>
<dbReference type="RefSeq" id="WP_006310025.1">
    <property type="nucleotide sequence ID" value="NZ_ARZA01000082.1"/>
</dbReference>
<dbReference type="GO" id="GO:0000156">
    <property type="term" value="F:phosphorelay response regulator activity"/>
    <property type="evidence" value="ECO:0007669"/>
    <property type="project" value="TreeGrafter"/>
</dbReference>
<dbReference type="EMBL" id="ARZA01000082">
    <property type="protein sequence ID" value="EOD01112.1"/>
    <property type="molecule type" value="Genomic_DNA"/>
</dbReference>
<evidence type="ECO:0000256" key="1">
    <source>
        <dbReference type="ARBA" id="ARBA00022553"/>
    </source>
</evidence>
<dbReference type="CDD" id="cd00383">
    <property type="entry name" value="trans_reg_C"/>
    <property type="match status" value="1"/>
</dbReference>
<dbReference type="InterPro" id="IPR016032">
    <property type="entry name" value="Sig_transdc_resp-reg_C-effctor"/>
</dbReference>
<dbReference type="InterPro" id="IPR001867">
    <property type="entry name" value="OmpR/PhoB-type_DNA-bd"/>
</dbReference>
<dbReference type="Pfam" id="PF00072">
    <property type="entry name" value="Response_reg"/>
    <property type="match status" value="1"/>
</dbReference>
<dbReference type="InterPro" id="IPR011006">
    <property type="entry name" value="CheY-like_superfamily"/>
</dbReference>
<name>R1AWU2_9FIRM</name>